<evidence type="ECO:0000313" key="2">
    <source>
        <dbReference type="EMBL" id="KAG5463448.1"/>
    </source>
</evidence>
<feature type="compositionally biased region" description="Low complexity" evidence="1">
    <location>
        <begin position="132"/>
        <end position="148"/>
    </location>
</feature>
<feature type="region of interest" description="Disordered" evidence="1">
    <location>
        <begin position="115"/>
        <end position="156"/>
    </location>
</feature>
<dbReference type="AlphaFoldDB" id="A0A8H8DM77"/>
<accession>A0A8H8DM77</accession>
<reference evidence="2 3" key="1">
    <citation type="journal article" name="Sci. Rep.">
        <title>Genome-scale phylogenetic analyses confirm Olpidium as the closest living zoosporic fungus to the non-flagellated, terrestrial fungi.</title>
        <authorList>
            <person name="Chang Y."/>
            <person name="Rochon D."/>
            <person name="Sekimoto S."/>
            <person name="Wang Y."/>
            <person name="Chovatia M."/>
            <person name="Sandor L."/>
            <person name="Salamov A."/>
            <person name="Grigoriev I.V."/>
            <person name="Stajich J.E."/>
            <person name="Spatafora J.W."/>
        </authorList>
    </citation>
    <scope>NUCLEOTIDE SEQUENCE [LARGE SCALE GENOMIC DNA]</scope>
    <source>
        <strain evidence="2">S191</strain>
    </source>
</reference>
<gene>
    <name evidence="2" type="ORF">BJ554DRAFT_7431</name>
</gene>
<feature type="compositionally biased region" description="Basic and acidic residues" evidence="1">
    <location>
        <begin position="118"/>
        <end position="129"/>
    </location>
</feature>
<name>A0A8H8DM77_9FUNG</name>
<evidence type="ECO:0000256" key="1">
    <source>
        <dbReference type="SAM" id="MobiDB-lite"/>
    </source>
</evidence>
<dbReference type="EMBL" id="JAEFCI010000577">
    <property type="protein sequence ID" value="KAG5463448.1"/>
    <property type="molecule type" value="Genomic_DNA"/>
</dbReference>
<evidence type="ECO:0000313" key="3">
    <source>
        <dbReference type="Proteomes" id="UP000673691"/>
    </source>
</evidence>
<comment type="caution">
    <text evidence="2">The sequence shown here is derived from an EMBL/GenBank/DDBJ whole genome shotgun (WGS) entry which is preliminary data.</text>
</comment>
<dbReference type="Proteomes" id="UP000673691">
    <property type="component" value="Unassembled WGS sequence"/>
</dbReference>
<keyword evidence="3" id="KW-1185">Reference proteome</keyword>
<sequence length="175" mass="19533">MPVASVAHNVNDGVFLKRLAVIGRKLADEGDGLDVVAVHVEHRRVGHLGDVRAVRSRACEAGIGREANLRTEGPPARRSRIPRPVPQTRRRRASGWPWTCRGSSRLWSRTGAPAFCRGRQDRRPRDGTDWPRATSERASLTASAARSSCQGDTSRRRNLRLPVPWIRRTLPESTH</sequence>
<proteinExistence type="predicted"/>
<protein>
    <submittedName>
        <fullName evidence="2">Uncharacterized protein</fullName>
    </submittedName>
</protein>
<feature type="region of interest" description="Disordered" evidence="1">
    <location>
        <begin position="70"/>
        <end position="96"/>
    </location>
</feature>
<organism evidence="2 3">
    <name type="scientific">Olpidium bornovanus</name>
    <dbReference type="NCBI Taxonomy" id="278681"/>
    <lineage>
        <taxon>Eukaryota</taxon>
        <taxon>Fungi</taxon>
        <taxon>Fungi incertae sedis</taxon>
        <taxon>Olpidiomycota</taxon>
        <taxon>Olpidiomycotina</taxon>
        <taxon>Olpidiomycetes</taxon>
        <taxon>Olpidiales</taxon>
        <taxon>Olpidiaceae</taxon>
        <taxon>Olpidium</taxon>
    </lineage>
</organism>